<dbReference type="EMBL" id="HBGJ01035481">
    <property type="protein sequence ID" value="CAD9264082.1"/>
    <property type="molecule type" value="Transcribed_RNA"/>
</dbReference>
<evidence type="ECO:0000256" key="2">
    <source>
        <dbReference type="SAM" id="MobiDB-lite"/>
    </source>
</evidence>
<dbReference type="Pfam" id="PF06294">
    <property type="entry name" value="CH_2"/>
    <property type="match status" value="1"/>
</dbReference>
<evidence type="ECO:0000256" key="1">
    <source>
        <dbReference type="SAM" id="Coils"/>
    </source>
</evidence>
<protein>
    <recommendedName>
        <fullName evidence="3">Calponin-homology (CH) domain-containing protein</fullName>
    </recommendedName>
</protein>
<dbReference type="InterPro" id="IPR001715">
    <property type="entry name" value="CH_dom"/>
</dbReference>
<dbReference type="GO" id="GO:0008017">
    <property type="term" value="F:microtubule binding"/>
    <property type="evidence" value="ECO:0007669"/>
    <property type="project" value="TreeGrafter"/>
</dbReference>
<dbReference type="InterPro" id="IPR010441">
    <property type="entry name" value="CH_2"/>
</dbReference>
<keyword evidence="1" id="KW-0175">Coiled coil</keyword>
<dbReference type="InterPro" id="IPR036872">
    <property type="entry name" value="CH_dom_sf"/>
</dbReference>
<feature type="compositionally biased region" description="Polar residues" evidence="2">
    <location>
        <begin position="129"/>
        <end position="138"/>
    </location>
</feature>
<feature type="compositionally biased region" description="Pro residues" evidence="2">
    <location>
        <begin position="166"/>
        <end position="186"/>
    </location>
</feature>
<feature type="domain" description="Calponin-homology (CH)" evidence="3">
    <location>
        <begin position="15"/>
        <end position="120"/>
    </location>
</feature>
<gene>
    <name evidence="4" type="ORF">PPAR1163_LOCUS22468</name>
</gene>
<evidence type="ECO:0000259" key="3">
    <source>
        <dbReference type="PROSITE" id="PS50021"/>
    </source>
</evidence>
<feature type="coiled-coil region" evidence="1">
    <location>
        <begin position="208"/>
        <end position="249"/>
    </location>
</feature>
<feature type="compositionally biased region" description="Low complexity" evidence="2">
    <location>
        <begin position="187"/>
        <end position="197"/>
    </location>
</feature>
<dbReference type="Gene3D" id="1.10.418.10">
    <property type="entry name" value="Calponin-like domain"/>
    <property type="match status" value="1"/>
</dbReference>
<reference evidence="4" key="1">
    <citation type="submission" date="2021-01" db="EMBL/GenBank/DDBJ databases">
        <authorList>
            <person name="Corre E."/>
            <person name="Pelletier E."/>
            <person name="Niang G."/>
            <person name="Scheremetjew M."/>
            <person name="Finn R."/>
            <person name="Kale V."/>
            <person name="Holt S."/>
            <person name="Cochrane G."/>
            <person name="Meng A."/>
            <person name="Brown T."/>
            <person name="Cohen L."/>
        </authorList>
    </citation>
    <scope>NUCLEOTIDE SEQUENCE</scope>
    <source>
        <strain evidence="4">CCMP2877</strain>
    </source>
</reference>
<sequence>MPVARVSLAGVSLGEEDLQKLYMWVDEIPLSRPKRNIGRDFADAVLVAEVVAHFFPHLVELHNYSAANSLQQKTYNWNTMQTKVFRKLGFMLLPEDVQSLANASPGAIERLLYHLQFRLAAHKQRILRRQQQGPSTLSVAGDSMASPSGMGTNGIGGRPQQQMLQQPPPQAMPQQPAPMMQPPPQPAAAANGRAARRALQQEVDNDLLVEKEKRVQELSETVEILELKIAKLEQLLRLKDAKIERLLEAQASRP</sequence>
<dbReference type="GO" id="GO:0005930">
    <property type="term" value="C:axoneme"/>
    <property type="evidence" value="ECO:0007669"/>
    <property type="project" value="TreeGrafter"/>
</dbReference>
<dbReference type="InterPro" id="IPR052111">
    <property type="entry name" value="Spermatogenesis_Ciliary_MAP"/>
</dbReference>
<name>A0A7S1XX98_9STRA</name>
<dbReference type="AlphaFoldDB" id="A0A7S1XX98"/>
<proteinExistence type="predicted"/>
<organism evidence="4">
    <name type="scientific">Phaeomonas parva</name>
    <dbReference type="NCBI Taxonomy" id="124430"/>
    <lineage>
        <taxon>Eukaryota</taxon>
        <taxon>Sar</taxon>
        <taxon>Stramenopiles</taxon>
        <taxon>Ochrophyta</taxon>
        <taxon>Pinguiophyceae</taxon>
        <taxon>Pinguiochrysidales</taxon>
        <taxon>Pinguiochrysidaceae</taxon>
        <taxon>Phaeomonas</taxon>
    </lineage>
</organism>
<dbReference type="PANTHER" id="PTHR12509:SF9">
    <property type="entry name" value="SPERM FLAGELLAR PROTEIN 1 ISOFORM X1"/>
    <property type="match status" value="1"/>
</dbReference>
<dbReference type="PANTHER" id="PTHR12509">
    <property type="entry name" value="SPERMATOGENESIS-ASSOCIATED 4-RELATED"/>
    <property type="match status" value="1"/>
</dbReference>
<feature type="region of interest" description="Disordered" evidence="2">
    <location>
        <begin position="126"/>
        <end position="197"/>
    </location>
</feature>
<dbReference type="SUPFAM" id="SSF47576">
    <property type="entry name" value="Calponin-homology domain, CH-domain"/>
    <property type="match status" value="1"/>
</dbReference>
<accession>A0A7S1XX98</accession>
<evidence type="ECO:0000313" key="4">
    <source>
        <dbReference type="EMBL" id="CAD9264082.1"/>
    </source>
</evidence>
<dbReference type="GO" id="GO:0051493">
    <property type="term" value="P:regulation of cytoskeleton organization"/>
    <property type="evidence" value="ECO:0007669"/>
    <property type="project" value="TreeGrafter"/>
</dbReference>
<dbReference type="PROSITE" id="PS50021">
    <property type="entry name" value="CH"/>
    <property type="match status" value="1"/>
</dbReference>
<dbReference type="FunFam" id="1.10.418.10:FF:000059">
    <property type="entry name" value="RIKEN cDNA 6430531B16 gene"/>
    <property type="match status" value="1"/>
</dbReference>